<gene>
    <name evidence="2" type="ORF">VP01_4348g2</name>
</gene>
<evidence type="ECO:0000256" key="1">
    <source>
        <dbReference type="SAM" id="MobiDB-lite"/>
    </source>
</evidence>
<sequence>MKKRNSESCGSRRSRTTKRRKRTTRLSFLSFLFHQLLLHLTWLDITTYRAVEKQVIPHTFPPSIEPIPRTNFQNQNCSLLVIIQRNTFKHTQFSSHHILLKLAQSTSLNHMLLPPHQFVFSCSQPSFSIKSPGSTRASQVLDFCNQARWIQHEPLCQHLTYDAETNFFQEKINKRLSSFVELVSGSARTLPTNSATQHKRKGLSEAEIERLLRGRYKLLGKGLVRLLKNFAMREKFFWHHDVLSDLSMQVFPASLVWRVALWVSLPNTFVPCDCTSISHATTCLCNITSCPSLLVVIIIKIREVVEMNLRRYMCVTVIGPQIPSLSFLLFLLQQSLKLFFLPLAANARIEEETVKRVGCNNLSASPRTTASLRARRNLISSTWRPQPAQVKPLQRSQCVILCFLFSIFRRGIERPSQEDEKKVEDEILSSVACPPAPLISPQRLHTRRELGMRHERCRHIAGRLIYYGHGGKELERRNDETLTNIRSPVGPCPMQMSSSPSAAVQINSYLLDRPAVIQGKPDPIKKNNLGGKNKNMT</sequence>
<keyword evidence="3" id="KW-1185">Reference proteome</keyword>
<feature type="compositionally biased region" description="Basic residues" evidence="1">
    <location>
        <begin position="12"/>
        <end position="21"/>
    </location>
</feature>
<organism evidence="2 3">
    <name type="scientific">Puccinia sorghi</name>
    <dbReference type="NCBI Taxonomy" id="27349"/>
    <lineage>
        <taxon>Eukaryota</taxon>
        <taxon>Fungi</taxon>
        <taxon>Dikarya</taxon>
        <taxon>Basidiomycota</taxon>
        <taxon>Pucciniomycotina</taxon>
        <taxon>Pucciniomycetes</taxon>
        <taxon>Pucciniales</taxon>
        <taxon>Pucciniaceae</taxon>
        <taxon>Puccinia</taxon>
    </lineage>
</organism>
<reference evidence="2 3" key="1">
    <citation type="submission" date="2015-08" db="EMBL/GenBank/DDBJ databases">
        <title>Next Generation Sequencing and Analysis of the Genome of Puccinia sorghi L Schw, the Causal Agent of Maize Common Rust.</title>
        <authorList>
            <person name="Rochi L."/>
            <person name="Burguener G."/>
            <person name="Darino M."/>
            <person name="Turjanski A."/>
            <person name="Kreff E."/>
            <person name="Dieguez M.J."/>
            <person name="Sacco F."/>
        </authorList>
    </citation>
    <scope>NUCLEOTIDE SEQUENCE [LARGE SCALE GENOMIC DNA]</scope>
    <source>
        <strain evidence="2 3">RO10H11247</strain>
    </source>
</reference>
<dbReference type="AlphaFoldDB" id="A0A0L6UPW2"/>
<dbReference type="EMBL" id="LAVV01009444">
    <property type="protein sequence ID" value="KNZ50569.1"/>
    <property type="molecule type" value="Genomic_DNA"/>
</dbReference>
<feature type="region of interest" description="Disordered" evidence="1">
    <location>
        <begin position="518"/>
        <end position="537"/>
    </location>
</feature>
<protein>
    <submittedName>
        <fullName evidence="2">Uncharacterized protein</fullName>
    </submittedName>
</protein>
<proteinExistence type="predicted"/>
<evidence type="ECO:0000313" key="2">
    <source>
        <dbReference type="EMBL" id="KNZ50569.1"/>
    </source>
</evidence>
<evidence type="ECO:0000313" key="3">
    <source>
        <dbReference type="Proteomes" id="UP000037035"/>
    </source>
</evidence>
<dbReference type="VEuPathDB" id="FungiDB:VP01_4348g2"/>
<dbReference type="Proteomes" id="UP000037035">
    <property type="component" value="Unassembled WGS sequence"/>
</dbReference>
<comment type="caution">
    <text evidence="2">The sequence shown here is derived from an EMBL/GenBank/DDBJ whole genome shotgun (WGS) entry which is preliminary data.</text>
</comment>
<name>A0A0L6UPW2_9BASI</name>
<feature type="compositionally biased region" description="Low complexity" evidence="1">
    <location>
        <begin position="526"/>
        <end position="537"/>
    </location>
</feature>
<feature type="region of interest" description="Disordered" evidence="1">
    <location>
        <begin position="1"/>
        <end position="21"/>
    </location>
</feature>
<accession>A0A0L6UPW2</accession>